<dbReference type="AlphaFoldDB" id="A0A1H7AN95"/>
<organism evidence="2 3">
    <name type="scientific">Propionispira arboris</name>
    <dbReference type="NCBI Taxonomy" id="84035"/>
    <lineage>
        <taxon>Bacteria</taxon>
        <taxon>Bacillati</taxon>
        <taxon>Bacillota</taxon>
        <taxon>Negativicutes</taxon>
        <taxon>Selenomonadales</taxon>
        <taxon>Selenomonadaceae</taxon>
        <taxon>Propionispira</taxon>
    </lineage>
</organism>
<reference evidence="3" key="1">
    <citation type="submission" date="2016-10" db="EMBL/GenBank/DDBJ databases">
        <authorList>
            <person name="Varghese N."/>
            <person name="Submissions S."/>
        </authorList>
    </citation>
    <scope>NUCLEOTIDE SEQUENCE [LARGE SCALE GENOMIC DNA]</scope>
    <source>
        <strain evidence="3">DSM 2179</strain>
    </source>
</reference>
<dbReference type="Pfam" id="PF12146">
    <property type="entry name" value="Hydrolase_4"/>
    <property type="match status" value="1"/>
</dbReference>
<sequence length="316" mass="35275">MKNKQSIVGVLLLFFILLSAGGAYIGDYFVDFALKRGNADDPLAIPAACQKILDPNVKPQADLDFRKEIWQEISFDGLKLTASHFSPKEKSDKWVVVVHGYGRSQNSVLDIANQYLKNGYHVLMPDLRASGESEGIYLSMGYFESDDVKLWIDQIVQSDPKADIVLHGVSMGAATVIQTASKPLPDNVKVVIEDCGYTSAYTMFSLQLKKLYGLPAFPIMDFVNVLCRIKTGYYLSDANPLAVIHKNRIPMLFIHGGKDELAPFSMMLQLYEAANCEKEKLEIAEAGHADARKANPVDYYKHVFSFIDRYVDNNDG</sequence>
<dbReference type="STRING" id="84035.SAMN05660742_11346"/>
<keyword evidence="3" id="KW-1185">Reference proteome</keyword>
<feature type="domain" description="Serine aminopeptidase S33" evidence="1">
    <location>
        <begin position="90"/>
        <end position="183"/>
    </location>
</feature>
<dbReference type="InterPro" id="IPR029058">
    <property type="entry name" value="AB_hydrolase_fold"/>
</dbReference>
<dbReference type="Proteomes" id="UP000199662">
    <property type="component" value="Unassembled WGS sequence"/>
</dbReference>
<proteinExistence type="predicted"/>
<evidence type="ECO:0000313" key="3">
    <source>
        <dbReference type="Proteomes" id="UP000199662"/>
    </source>
</evidence>
<dbReference type="PANTHER" id="PTHR43358">
    <property type="entry name" value="ALPHA/BETA-HYDROLASE"/>
    <property type="match status" value="1"/>
</dbReference>
<evidence type="ECO:0000313" key="2">
    <source>
        <dbReference type="EMBL" id="SEJ66798.1"/>
    </source>
</evidence>
<dbReference type="InterPro" id="IPR022742">
    <property type="entry name" value="Hydrolase_4"/>
</dbReference>
<dbReference type="EMBL" id="FNZK01000013">
    <property type="protein sequence ID" value="SEJ66798.1"/>
    <property type="molecule type" value="Genomic_DNA"/>
</dbReference>
<protein>
    <recommendedName>
        <fullName evidence="1">Serine aminopeptidase S33 domain-containing protein</fullName>
    </recommendedName>
</protein>
<name>A0A1H7AN95_9FIRM</name>
<dbReference type="SUPFAM" id="SSF53474">
    <property type="entry name" value="alpha/beta-Hydrolases"/>
    <property type="match status" value="1"/>
</dbReference>
<dbReference type="RefSeq" id="WP_177177591.1">
    <property type="nucleotide sequence ID" value="NZ_FNZK01000013.1"/>
</dbReference>
<accession>A0A1H7AN95</accession>
<dbReference type="Gene3D" id="3.40.50.1820">
    <property type="entry name" value="alpha/beta hydrolase"/>
    <property type="match status" value="1"/>
</dbReference>
<evidence type="ECO:0000259" key="1">
    <source>
        <dbReference type="Pfam" id="PF12146"/>
    </source>
</evidence>
<gene>
    <name evidence="2" type="ORF">SAMN05660742_11346</name>
</gene>
<dbReference type="InterPro" id="IPR052920">
    <property type="entry name" value="DNA-binding_regulatory"/>
</dbReference>
<dbReference type="PANTHER" id="PTHR43358:SF4">
    <property type="entry name" value="ALPHA_BETA HYDROLASE FOLD-1 DOMAIN-CONTAINING PROTEIN"/>
    <property type="match status" value="1"/>
</dbReference>